<dbReference type="GO" id="GO:0005085">
    <property type="term" value="F:guanyl-nucleotide exchange factor activity"/>
    <property type="evidence" value="ECO:0007669"/>
    <property type="project" value="UniProtKB-KW"/>
</dbReference>
<dbReference type="GO" id="GO:0005737">
    <property type="term" value="C:cytoplasm"/>
    <property type="evidence" value="ECO:0007669"/>
    <property type="project" value="UniProtKB-ARBA"/>
</dbReference>
<feature type="region of interest" description="Disordered" evidence="4">
    <location>
        <begin position="1328"/>
        <end position="1394"/>
    </location>
</feature>
<dbReference type="InterPro" id="IPR015943">
    <property type="entry name" value="WD40/YVTN_repeat-like_dom_sf"/>
</dbReference>
<dbReference type="GO" id="GO:0035556">
    <property type="term" value="P:intracellular signal transduction"/>
    <property type="evidence" value="ECO:0007669"/>
    <property type="project" value="InterPro"/>
</dbReference>
<dbReference type="InterPro" id="IPR001331">
    <property type="entry name" value="GDS_CDC24_CS"/>
</dbReference>
<feature type="compositionally biased region" description="Pro residues" evidence="4">
    <location>
        <begin position="565"/>
        <end position="575"/>
    </location>
</feature>
<feature type="region of interest" description="Disordered" evidence="4">
    <location>
        <begin position="544"/>
        <end position="601"/>
    </location>
</feature>
<keyword evidence="2" id="KW-0344">Guanine-nucleotide releasing factor</keyword>
<dbReference type="FunFam" id="1.20.900.10:FF:000003">
    <property type="entry name" value="Rho guanine nucleotide exchange factor 10 like"/>
    <property type="match status" value="1"/>
</dbReference>
<dbReference type="Pfam" id="PF00621">
    <property type="entry name" value="RhoGEF"/>
    <property type="match status" value="1"/>
</dbReference>
<dbReference type="Gene3D" id="2.130.10.10">
    <property type="entry name" value="YVTN repeat-like/Quinoprotein amine dehydrogenase"/>
    <property type="match status" value="1"/>
</dbReference>
<name>A0A131YWX9_RHIAP</name>
<feature type="compositionally biased region" description="Polar residues" evidence="4">
    <location>
        <begin position="1340"/>
        <end position="1354"/>
    </location>
</feature>
<feature type="compositionally biased region" description="Basic residues" evidence="4">
    <location>
        <begin position="1649"/>
        <end position="1658"/>
    </location>
</feature>
<dbReference type="PANTHER" id="PTHR12877">
    <property type="entry name" value="RHO GUANINE NUCLEOTIDE EXCHANGE FACTOR"/>
    <property type="match status" value="1"/>
</dbReference>
<protein>
    <submittedName>
        <fullName evidence="6">Guanine nucleotide exchange factor</fullName>
    </submittedName>
</protein>
<feature type="region of interest" description="Disordered" evidence="4">
    <location>
        <begin position="127"/>
        <end position="152"/>
    </location>
</feature>
<dbReference type="Pfam" id="PF19056">
    <property type="entry name" value="WD40_2"/>
    <property type="match status" value="1"/>
</dbReference>
<organism evidence="6">
    <name type="scientific">Rhipicephalus appendiculatus</name>
    <name type="common">Brown ear tick</name>
    <dbReference type="NCBI Taxonomy" id="34631"/>
    <lineage>
        <taxon>Eukaryota</taxon>
        <taxon>Metazoa</taxon>
        <taxon>Ecdysozoa</taxon>
        <taxon>Arthropoda</taxon>
        <taxon>Chelicerata</taxon>
        <taxon>Arachnida</taxon>
        <taxon>Acari</taxon>
        <taxon>Parasitiformes</taxon>
        <taxon>Ixodida</taxon>
        <taxon>Ixodoidea</taxon>
        <taxon>Ixodidae</taxon>
        <taxon>Rhipicephalinae</taxon>
        <taxon>Rhipicephalus</taxon>
        <taxon>Rhipicephalus</taxon>
    </lineage>
</organism>
<feature type="compositionally biased region" description="Basic and acidic residues" evidence="4">
    <location>
        <begin position="502"/>
        <end position="511"/>
    </location>
</feature>
<keyword evidence="1" id="KW-0597">Phosphoprotein</keyword>
<dbReference type="InterPro" id="IPR035899">
    <property type="entry name" value="DBL_dom_sf"/>
</dbReference>
<dbReference type="EMBL" id="GEDV01005552">
    <property type="protein sequence ID" value="JAP83005.1"/>
    <property type="molecule type" value="Transcribed_RNA"/>
</dbReference>
<evidence type="ECO:0000256" key="4">
    <source>
        <dbReference type="SAM" id="MobiDB-lite"/>
    </source>
</evidence>
<feature type="region of interest" description="Disordered" evidence="4">
    <location>
        <begin position="309"/>
        <end position="346"/>
    </location>
</feature>
<dbReference type="Gene3D" id="2.30.29.30">
    <property type="entry name" value="Pleckstrin-homology domain (PH domain)/Phosphotyrosine-binding domain (PTB)"/>
    <property type="match status" value="1"/>
</dbReference>
<feature type="region of interest" description="Disordered" evidence="4">
    <location>
        <begin position="1645"/>
        <end position="1675"/>
    </location>
</feature>
<proteinExistence type="predicted"/>
<feature type="domain" description="DH" evidence="5">
    <location>
        <begin position="817"/>
        <end position="1005"/>
    </location>
</feature>
<feature type="region of interest" description="Disordered" evidence="4">
    <location>
        <begin position="750"/>
        <end position="812"/>
    </location>
</feature>
<feature type="compositionally biased region" description="Basic and acidic residues" evidence="4">
    <location>
        <begin position="577"/>
        <end position="587"/>
    </location>
</feature>
<dbReference type="Gene3D" id="1.20.900.10">
    <property type="entry name" value="Dbl homology (DH) domain"/>
    <property type="match status" value="1"/>
</dbReference>
<dbReference type="PROSITE" id="PS50010">
    <property type="entry name" value="DH_2"/>
    <property type="match status" value="1"/>
</dbReference>
<dbReference type="InterPro" id="IPR000219">
    <property type="entry name" value="DH_dom"/>
</dbReference>
<evidence type="ECO:0000256" key="1">
    <source>
        <dbReference type="ARBA" id="ARBA00022553"/>
    </source>
</evidence>
<feature type="compositionally biased region" description="Acidic residues" evidence="4">
    <location>
        <begin position="1356"/>
        <end position="1373"/>
    </location>
</feature>
<dbReference type="SMART" id="SM00325">
    <property type="entry name" value="RhoGEF"/>
    <property type="match status" value="1"/>
</dbReference>
<dbReference type="CDD" id="cd00160">
    <property type="entry name" value="RhoGEF"/>
    <property type="match status" value="1"/>
</dbReference>
<dbReference type="InterPro" id="IPR011993">
    <property type="entry name" value="PH-like_dom_sf"/>
</dbReference>
<dbReference type="GO" id="GO:0051496">
    <property type="term" value="P:positive regulation of stress fiber assembly"/>
    <property type="evidence" value="ECO:0007669"/>
    <property type="project" value="UniProtKB-ARBA"/>
</dbReference>
<dbReference type="Pfam" id="PF19057">
    <property type="entry name" value="PH_19"/>
    <property type="match status" value="1"/>
</dbReference>
<evidence type="ECO:0000259" key="5">
    <source>
        <dbReference type="PROSITE" id="PS50010"/>
    </source>
</evidence>
<feature type="region of interest" description="Disordered" evidence="4">
    <location>
        <begin position="397"/>
        <end position="526"/>
    </location>
</feature>
<feature type="region of interest" description="Disordered" evidence="4">
    <location>
        <begin position="284"/>
        <end position="303"/>
    </location>
</feature>
<keyword evidence="3" id="KW-0175">Coiled coil</keyword>
<dbReference type="PANTHER" id="PTHR12877:SF15">
    <property type="entry name" value="RHO GUANINE NUCLEOTIDE EXCHANGE FACTOR 17"/>
    <property type="match status" value="1"/>
</dbReference>
<dbReference type="GO" id="GO:0030036">
    <property type="term" value="P:actin cytoskeleton organization"/>
    <property type="evidence" value="ECO:0007669"/>
    <property type="project" value="TreeGrafter"/>
</dbReference>
<dbReference type="SUPFAM" id="SSF50729">
    <property type="entry name" value="PH domain-like"/>
    <property type="match status" value="1"/>
</dbReference>
<dbReference type="InterPro" id="IPR036322">
    <property type="entry name" value="WD40_repeat_dom_sf"/>
</dbReference>
<accession>A0A131YWX9</accession>
<feature type="compositionally biased region" description="Low complexity" evidence="4">
    <location>
        <begin position="1662"/>
        <end position="1675"/>
    </location>
</feature>
<dbReference type="PROSITE" id="PS00741">
    <property type="entry name" value="DH_1"/>
    <property type="match status" value="1"/>
</dbReference>
<evidence type="ECO:0000256" key="2">
    <source>
        <dbReference type="ARBA" id="ARBA00022658"/>
    </source>
</evidence>
<sequence>MTERRVSVRERARELEALAAREASPQLAHRARLARRLGLTRADSEPEGGRAGPCHCCAQPADECLCSGDGGGRLLSVPHVPRKKASAPAITPLRGAPSGGLVADEGSSCADIRMAWEALCAAAGQGPEASGAISDEPRDENSAPILGAAQGDSARGPLDAILQSLEEICSQLEEVPGGHAGAPVMLPDAGEAASRLNPRCARSQPSSPRVRAKPQLPAYLTLARRARHDDALEIEQIKTILASIDFSRYRKKRGTLVDEGRQPSAMSEQAALQGSRLRELTEKLKSPVGAPGRPSETWNRRPAPVCRSASFSTSDLPSVPAIPRESLTLPRKAPASRPLTGRGGARDAARVALDDVAMSSLSLDSAVESIVDETPYQREASPPAAADKRRVQRGCRFAPLDDDGSRGPPQPPEKRKRRKGLAPVEGPKKETGRSLTYPPQRKTAEQELAFGSVDSNGLKALGGRPEKQPSDLSLADSHFCPSEALGEETFGDVVQSLSSRPEQPEPRQEKSQKKKHLSDPSADNTGAATELLLGACCRSEPQLSCPGALHKRQHSGPAALSRTPVPAPPPPPPPLSDSERATSDTERTCSPQRRYSKKRLRGPYGEMLEQEMRKTGEKQKTAFCEELSFLLPADKSQTSPAVPTTTPATTISTTTTTTTCGGAKLVTTNAPTMAARSRPAHLSNSLSLDDTQLKSSSASLEAVPEASAPRRKISANYPLTGSDTASLLVCNNADETVAAAKAQPVSWLTAAGGGDSSARSTTPAPSPVPPSPQLSGGGAPERVATVHHERSHSSPATTSDGSPLLVRTGSLRRHQDTRTHVVGELYDTEKSYVESLQILVNKYMRPLKSPDTAGTVDSSLVDEIFYMIPEILSHHEAFLEVLRQRLSCWDTRQKVGDVFVEAFTKQPVIDTYTAFINNWKSAKEAIKMATQAKPAFAKFLENTSREHKGKLALDALLIMPVQRIPRYELLIKELIKHTQHDHPDHQLLVLAQKEVHELALKINRMEREAFQHEQMQQRVRDIEQLIEGVIDLVQPDRTFIRYDFVTIPGGLGTKKDRCLFLFSDLLLITSIKRKSGTMRKTSPSSSSPAGFGFSVFDMNKYKLLLRFSLDNLDILKSADVGLKKAIREAENLEEDMSVITQISELASRLNCPHQALDDAVKEITNCLNKQLAERQSYDLQLLNLQLSVTTPEGVENIAIIFPSTEKRSSWEVAFNEAKQKLALSTDRRPPPEFLHPVPIRKTRAGLQFTCAVATLGFNAHGLRDVWVCNSDGYVGQVCVLSLQPEPTVMSCNGVCNARILCIASIPAASPVLSSMGRRKSLVPESNALASVDAESKEQESTAAQPNNNGNIQLDSESSEDEEEEEEANSESQEEEHQTKPQENSKVPKEEVEETDNHFPTMWLGTEDGCIHVYNCNDNIRIKKNKMKVQHSAAVHCIIYLDNRVFVSLSSGEIAIYRRESGGGWNTSDPQKVQVGSSVAPVLRMLAVAGKLWCGCQNYIKVLSTASLEVEHSFQVSSDSSRAVLCMVTSGLGVWLAIQHSAVIRLFHATTYECLQDVNIAPAVTKMLSACDDIIRQHKAACLRVTALLACKDLLWVGTSAGVLLTLPLPHLTSSTSRLGSPPNIAGVPHGHTGHVRFLTAVETTEPAGSRHHHHRSLRCSRDSGATSASGAASMAGRRASLTPAAGCRLLVISGGDGYEDFRSAGLSEAAGRDDSTNHLLLWQV</sequence>
<evidence type="ECO:0000313" key="6">
    <source>
        <dbReference type="EMBL" id="JAP83005.1"/>
    </source>
</evidence>
<feature type="coiled-coil region" evidence="3">
    <location>
        <begin position="1115"/>
        <end position="1142"/>
    </location>
</feature>
<dbReference type="InterPro" id="IPR039919">
    <property type="entry name" value="ARHGEF10/ARHGEF17"/>
</dbReference>
<reference evidence="6" key="1">
    <citation type="journal article" date="2016" name="Ticks Tick Borne Dis.">
        <title>De novo assembly and annotation of the salivary gland transcriptome of Rhipicephalus appendiculatus male and female ticks during blood feeding.</title>
        <authorList>
            <person name="de Castro M.H."/>
            <person name="de Klerk D."/>
            <person name="Pienaar R."/>
            <person name="Latif A.A."/>
            <person name="Rees D.J."/>
            <person name="Mans B.J."/>
        </authorList>
    </citation>
    <scope>NUCLEOTIDE SEQUENCE</scope>
    <source>
        <tissue evidence="6">Salivary glands</tissue>
    </source>
</reference>
<dbReference type="SUPFAM" id="SSF50978">
    <property type="entry name" value="WD40 repeat-like"/>
    <property type="match status" value="1"/>
</dbReference>
<dbReference type="SUPFAM" id="SSF48065">
    <property type="entry name" value="DBL homology domain (DH-domain)"/>
    <property type="match status" value="1"/>
</dbReference>
<evidence type="ECO:0000256" key="3">
    <source>
        <dbReference type="SAM" id="Coils"/>
    </source>
</evidence>